<dbReference type="EMBL" id="KC832923">
    <property type="protein sequence ID" value="AHN09799.1"/>
    <property type="molecule type" value="Genomic_DNA"/>
</dbReference>
<dbReference type="InterPro" id="IPR002152">
    <property type="entry name" value="Glyco_hydro_23"/>
</dbReference>
<dbReference type="AlphaFoldDB" id="A0A0B4LDM0"/>
<evidence type="ECO:0000256" key="7">
    <source>
        <dbReference type="ARBA" id="ARBA00031262"/>
    </source>
</evidence>
<name>A0A0B4LDM0_EPICO</name>
<dbReference type="CDD" id="cd01021">
    <property type="entry name" value="GEWL"/>
    <property type="match status" value="1"/>
</dbReference>
<keyword evidence="8" id="KW-0812">Transmembrane</keyword>
<sequence length="255" mass="27863">MACTTATVVGATAVAVVAGAAIAAAYEIFCPGYGDIMKVETSGASKQTARQDDLTCEGRKASHTMAKTDLKRMEKYRSKIKRVGKEKGIEPALIAAIISRESRAGATLRDGGWGDYDHKRKAYNAWGLMQVDVNPDGGNHDPLGAWDSERHLRQGTQILIDFIKKIRDKFPKWNSEQQLKGLSYSISKLVHASTLFPLFFTSFSFVFVCAGGIAAYNMGDGNVHSYARVDENTTGGDYSNDVIARAQWYKSEGGF</sequence>
<dbReference type="PANTHER" id="PTHR31698:SF8">
    <property type="entry name" value="LYSOZYME G-RELATED"/>
    <property type="match status" value="1"/>
</dbReference>
<comment type="similarity">
    <text evidence="2">Belongs to the glycosyl hydrolase 23 family.</text>
</comment>
<accession>A0A0B4LDM0</accession>
<keyword evidence="6" id="KW-0326">Glycosidase</keyword>
<keyword evidence="5" id="KW-0081">Bacteriolytic enzyme</keyword>
<evidence type="ECO:0000313" key="9">
    <source>
        <dbReference type="EMBL" id="AHN09799.1"/>
    </source>
</evidence>
<dbReference type="GO" id="GO:0050830">
    <property type="term" value="P:defense response to Gram-positive bacterium"/>
    <property type="evidence" value="ECO:0007669"/>
    <property type="project" value="TreeGrafter"/>
</dbReference>
<dbReference type="GO" id="GO:0009253">
    <property type="term" value="P:peptidoglycan catabolic process"/>
    <property type="evidence" value="ECO:0007669"/>
    <property type="project" value="InterPro"/>
</dbReference>
<dbReference type="PRINTS" id="PR00749">
    <property type="entry name" value="LYSOZYMEG"/>
</dbReference>
<proteinExistence type="evidence at transcript level"/>
<organism evidence="9">
    <name type="scientific">Epinephelus coioides</name>
    <name type="common">Orange-spotted grouper</name>
    <name type="synonym">Epinephelus nebulosus</name>
    <dbReference type="NCBI Taxonomy" id="94232"/>
    <lineage>
        <taxon>Eukaryota</taxon>
        <taxon>Metazoa</taxon>
        <taxon>Chordata</taxon>
        <taxon>Craniata</taxon>
        <taxon>Vertebrata</taxon>
        <taxon>Euteleostomi</taxon>
        <taxon>Actinopterygii</taxon>
        <taxon>Neopterygii</taxon>
        <taxon>Teleostei</taxon>
        <taxon>Neoteleostei</taxon>
        <taxon>Acanthomorphata</taxon>
        <taxon>Eupercaria</taxon>
        <taxon>Perciformes</taxon>
        <taxon>Serranoidei</taxon>
        <taxon>Serranidae</taxon>
        <taxon>Epinephelinae</taxon>
        <taxon>Epinephelini</taxon>
        <taxon>Epinephelus</taxon>
    </lineage>
</organism>
<evidence type="ECO:0000256" key="8">
    <source>
        <dbReference type="SAM" id="Phobius"/>
    </source>
</evidence>
<dbReference type="GO" id="GO:0005576">
    <property type="term" value="C:extracellular region"/>
    <property type="evidence" value="ECO:0007669"/>
    <property type="project" value="TreeGrafter"/>
</dbReference>
<evidence type="ECO:0000256" key="4">
    <source>
        <dbReference type="ARBA" id="ARBA00016485"/>
    </source>
</evidence>
<evidence type="ECO:0000256" key="6">
    <source>
        <dbReference type="ARBA" id="ARBA00023295"/>
    </source>
</evidence>
<dbReference type="GO" id="GO:0031640">
    <property type="term" value="P:killing of cells of another organism"/>
    <property type="evidence" value="ECO:0007669"/>
    <property type="project" value="UniProtKB-KW"/>
</dbReference>
<comment type="catalytic activity">
    <reaction evidence="1">
        <text>Hydrolysis of (1-&gt;4)-beta-linkages between N-acetylmuramic acid and N-acetyl-D-glucosamine residues in a peptidoglycan and between N-acetyl-D-glucosamine residues in chitodextrins.</text>
        <dbReference type="EC" id="3.2.1.17"/>
    </reaction>
</comment>
<dbReference type="GO" id="GO:0003796">
    <property type="term" value="F:lysozyme activity"/>
    <property type="evidence" value="ECO:0007669"/>
    <property type="project" value="UniProtKB-EC"/>
</dbReference>
<dbReference type="InterPro" id="IPR023346">
    <property type="entry name" value="Lysozyme-like_dom_sf"/>
</dbReference>
<keyword evidence="8" id="KW-0472">Membrane</keyword>
<dbReference type="SUPFAM" id="SSF53955">
    <property type="entry name" value="Lysozyme-like"/>
    <property type="match status" value="1"/>
</dbReference>
<dbReference type="Gene3D" id="1.10.530.10">
    <property type="match status" value="1"/>
</dbReference>
<keyword evidence="8" id="KW-1133">Transmembrane helix</keyword>
<evidence type="ECO:0000256" key="3">
    <source>
        <dbReference type="ARBA" id="ARBA00012732"/>
    </source>
</evidence>
<feature type="transmembrane region" description="Helical" evidence="8">
    <location>
        <begin position="195"/>
        <end position="216"/>
    </location>
</feature>
<evidence type="ECO:0000256" key="1">
    <source>
        <dbReference type="ARBA" id="ARBA00000632"/>
    </source>
</evidence>
<dbReference type="EMBL" id="KC832924">
    <property type="protein sequence ID" value="AHN09800.1"/>
    <property type="molecule type" value="mRNA"/>
</dbReference>
<dbReference type="PANTHER" id="PTHR31698">
    <property type="entry name" value="LYSOZYME G FAMILY MEMBER"/>
    <property type="match status" value="1"/>
</dbReference>
<reference evidence="9" key="1">
    <citation type="journal article" date="2014" name="Dev. Comp. Immunol.">
        <title>Molecular cloning and characterization of a new G-type lysozyme gene (Ec-lysG) in orange-spotted grouper, Epinephelus coioides.</title>
        <authorList>
            <person name="Wei S."/>
            <person name="Huang Y."/>
            <person name="Huang X."/>
            <person name="Cai J."/>
            <person name="Wei J."/>
            <person name="Li P."/>
            <person name="Ouyang Z."/>
            <person name="Qin Q."/>
        </authorList>
    </citation>
    <scope>NUCLEOTIDE SEQUENCE</scope>
</reference>
<keyword evidence="5" id="KW-0929">Antimicrobial</keyword>
<dbReference type="EC" id="3.2.1.17" evidence="3"/>
<keyword evidence="6" id="KW-0378">Hydrolase</keyword>
<evidence type="ECO:0000256" key="5">
    <source>
        <dbReference type="ARBA" id="ARBA00022638"/>
    </source>
</evidence>
<protein>
    <recommendedName>
        <fullName evidence="4">Lysozyme g</fullName>
        <ecNumber evidence="3">3.2.1.17</ecNumber>
    </recommendedName>
    <alternativeName>
        <fullName evidence="7">1,4-beta-N-acetylmuramidase</fullName>
    </alternativeName>
</protein>
<evidence type="ECO:0000256" key="2">
    <source>
        <dbReference type="ARBA" id="ARBA00008902"/>
    </source>
</evidence>